<dbReference type="SMART" id="SM00356">
    <property type="entry name" value="ZnF_C3H1"/>
    <property type="match status" value="2"/>
</dbReference>
<feature type="zinc finger region" description="C3H1-type" evidence="5">
    <location>
        <begin position="313"/>
        <end position="341"/>
    </location>
</feature>
<name>A0A059BTI7_EUCGR</name>
<feature type="zinc finger region" description="C3H1-type" evidence="5">
    <location>
        <begin position="275"/>
        <end position="303"/>
    </location>
</feature>
<evidence type="ECO:0000256" key="2">
    <source>
        <dbReference type="ARBA" id="ARBA00022737"/>
    </source>
</evidence>
<feature type="compositionally biased region" description="Pro residues" evidence="7">
    <location>
        <begin position="21"/>
        <end position="38"/>
    </location>
</feature>
<feature type="region of interest" description="Disordered" evidence="7">
    <location>
        <begin position="223"/>
        <end position="250"/>
    </location>
</feature>
<evidence type="ECO:0000256" key="5">
    <source>
        <dbReference type="PROSITE-ProRule" id="PRU00723"/>
    </source>
</evidence>
<dbReference type="KEGG" id="egr:104449675"/>
<keyword evidence="3 5" id="KW-0863">Zinc-finger</keyword>
<dbReference type="PANTHER" id="PTHR12547">
    <property type="entry name" value="CCCH ZINC FINGER/TIS11-RELATED"/>
    <property type="match status" value="1"/>
</dbReference>
<dbReference type="Gene3D" id="4.10.1000.10">
    <property type="entry name" value="Zinc finger, CCCH-type"/>
    <property type="match status" value="2"/>
</dbReference>
<gene>
    <name evidence="9" type="ORF">EUGRSUZ_F02796</name>
</gene>
<dbReference type="Gramene" id="KCW69304">
    <property type="protein sequence ID" value="KCW69304"/>
    <property type="gene ID" value="EUGRSUZ_F02796"/>
</dbReference>
<dbReference type="GO" id="GO:0003729">
    <property type="term" value="F:mRNA binding"/>
    <property type="evidence" value="ECO:0007669"/>
    <property type="project" value="InterPro"/>
</dbReference>
<evidence type="ECO:0000256" key="7">
    <source>
        <dbReference type="SAM" id="MobiDB-lite"/>
    </source>
</evidence>
<dbReference type="GO" id="GO:0008270">
    <property type="term" value="F:zinc ion binding"/>
    <property type="evidence" value="ECO:0007669"/>
    <property type="project" value="UniProtKB-KW"/>
</dbReference>
<feature type="compositionally biased region" description="Polar residues" evidence="7">
    <location>
        <begin position="187"/>
        <end position="202"/>
    </location>
</feature>
<evidence type="ECO:0000256" key="1">
    <source>
        <dbReference type="ARBA" id="ARBA00022723"/>
    </source>
</evidence>
<feature type="domain" description="C3H1-type" evidence="8">
    <location>
        <begin position="275"/>
        <end position="303"/>
    </location>
</feature>
<dbReference type="PANTHER" id="PTHR12547:SF162">
    <property type="entry name" value="ZINC FINGER CCCH DOMAIN-CONTAINING PROTEIN 15"/>
    <property type="match status" value="1"/>
</dbReference>
<feature type="domain" description="C3H1-type" evidence="8">
    <location>
        <begin position="313"/>
        <end position="341"/>
    </location>
</feature>
<sequence length="350" mass="38919">MEKDASPQSDPTITTSSTSPEQPPPPPPPHAPHSPPPAQSSSSPLNQQFAANFSALYHSIFPPNSPHSSSALITPSLCSSASSDSNQNATARSTIAIEHRLNQARLVLEYQQLRDHYDLCRAHLNDLTEEIDSLRRENARLRLANSELVKLLNLPSQGTLQSCFRRLGLSDTNATGSDFSSEDVCSYSPTSVMDQSGYETSNPERVWLPKSISVRSSGYLKLNQPAASNSRSSRPVSQLRSPRAQEPPKVQQRVYVPGGKKEQEALEFEVYSQGMFKTELCNKWQETGACPYGDHCQFAHGIAELRPVIRHPRYKTEVCRMVLAGDMCPYGHRCHFRHSLTEQEMMLASR</sequence>
<dbReference type="EMBL" id="KK198758">
    <property type="protein sequence ID" value="KCW69304.1"/>
    <property type="molecule type" value="Genomic_DNA"/>
</dbReference>
<dbReference type="InterPro" id="IPR045877">
    <property type="entry name" value="ZFP36-like"/>
</dbReference>
<dbReference type="FunCoup" id="A0A059BTI7">
    <property type="interactions" value="19"/>
</dbReference>
<dbReference type="FunFam" id="4.10.1000.10:FF:000002">
    <property type="entry name" value="Zinc finger protein 36, C3H1 type-like 1"/>
    <property type="match status" value="1"/>
</dbReference>
<evidence type="ECO:0000256" key="3">
    <source>
        <dbReference type="ARBA" id="ARBA00022771"/>
    </source>
</evidence>
<organism evidence="9">
    <name type="scientific">Eucalyptus grandis</name>
    <name type="common">Flooded gum</name>
    <dbReference type="NCBI Taxonomy" id="71139"/>
    <lineage>
        <taxon>Eukaryota</taxon>
        <taxon>Viridiplantae</taxon>
        <taxon>Streptophyta</taxon>
        <taxon>Embryophyta</taxon>
        <taxon>Tracheophyta</taxon>
        <taxon>Spermatophyta</taxon>
        <taxon>Magnoliopsida</taxon>
        <taxon>eudicotyledons</taxon>
        <taxon>Gunneridae</taxon>
        <taxon>Pentapetalae</taxon>
        <taxon>rosids</taxon>
        <taxon>malvids</taxon>
        <taxon>Myrtales</taxon>
        <taxon>Myrtaceae</taxon>
        <taxon>Myrtoideae</taxon>
        <taxon>Eucalypteae</taxon>
        <taxon>Eucalyptus</taxon>
    </lineage>
</organism>
<evidence type="ECO:0000313" key="9">
    <source>
        <dbReference type="EMBL" id="KCW69304.1"/>
    </source>
</evidence>
<accession>A0A059BTI7</accession>
<evidence type="ECO:0000259" key="8">
    <source>
        <dbReference type="PROSITE" id="PS50103"/>
    </source>
</evidence>
<dbReference type="InParanoid" id="A0A059BTI7"/>
<dbReference type="OrthoDB" id="410307at2759"/>
<feature type="region of interest" description="Disordered" evidence="7">
    <location>
        <begin position="176"/>
        <end position="202"/>
    </location>
</feature>
<dbReference type="InterPro" id="IPR000571">
    <property type="entry name" value="Znf_CCCH"/>
</dbReference>
<evidence type="ECO:0000256" key="4">
    <source>
        <dbReference type="ARBA" id="ARBA00022833"/>
    </source>
</evidence>
<dbReference type="InterPro" id="IPR036855">
    <property type="entry name" value="Znf_CCCH_sf"/>
</dbReference>
<feature type="coiled-coil region" evidence="6">
    <location>
        <begin position="110"/>
        <end position="154"/>
    </location>
</feature>
<feature type="compositionally biased region" description="Low complexity" evidence="7">
    <location>
        <begin position="1"/>
        <end position="20"/>
    </location>
</feature>
<keyword evidence="6" id="KW-0175">Coiled coil</keyword>
<keyword evidence="4 5" id="KW-0862">Zinc</keyword>
<feature type="region of interest" description="Disordered" evidence="7">
    <location>
        <begin position="1"/>
        <end position="45"/>
    </location>
</feature>
<dbReference type="OMA" id="NENYEVC"/>
<keyword evidence="2" id="KW-0677">Repeat</keyword>
<dbReference type="SUPFAM" id="SSF90229">
    <property type="entry name" value="CCCH zinc finger"/>
    <property type="match status" value="2"/>
</dbReference>
<dbReference type="AlphaFoldDB" id="A0A059BTI7"/>
<keyword evidence="1 5" id="KW-0479">Metal-binding</keyword>
<reference evidence="9" key="1">
    <citation type="submission" date="2013-07" db="EMBL/GenBank/DDBJ databases">
        <title>The genome of Eucalyptus grandis.</title>
        <authorList>
            <person name="Schmutz J."/>
            <person name="Hayes R."/>
            <person name="Myburg A."/>
            <person name="Tuskan G."/>
            <person name="Grattapaglia D."/>
            <person name="Rokhsar D.S."/>
        </authorList>
    </citation>
    <scope>NUCLEOTIDE SEQUENCE</scope>
    <source>
        <tissue evidence="9">Leaf extractions</tissue>
    </source>
</reference>
<dbReference type="eggNOG" id="KOG1677">
    <property type="taxonomic scope" value="Eukaryota"/>
</dbReference>
<dbReference type="PROSITE" id="PS50103">
    <property type="entry name" value="ZF_C3H1"/>
    <property type="match status" value="2"/>
</dbReference>
<dbReference type="FunFam" id="4.10.1000.10:FF:000001">
    <property type="entry name" value="zinc finger CCCH domain-containing protein 15-like"/>
    <property type="match status" value="1"/>
</dbReference>
<protein>
    <recommendedName>
        <fullName evidence="8">C3H1-type domain-containing protein</fullName>
    </recommendedName>
</protein>
<feature type="compositionally biased region" description="Polar residues" evidence="7">
    <location>
        <begin position="225"/>
        <end position="240"/>
    </location>
</feature>
<proteinExistence type="predicted"/>
<dbReference type="STRING" id="71139.A0A059BTI7"/>
<evidence type="ECO:0000256" key="6">
    <source>
        <dbReference type="SAM" id="Coils"/>
    </source>
</evidence>
<dbReference type="Pfam" id="PF00642">
    <property type="entry name" value="zf-CCCH"/>
    <property type="match status" value="1"/>
</dbReference>